<dbReference type="SUPFAM" id="SSF54999">
    <property type="entry name" value="Ribosomal protein S10"/>
    <property type="match status" value="1"/>
</dbReference>
<name>A0A6L2Q5M0_COPFO</name>
<comment type="caution">
    <text evidence="4">The sequence shown here is derived from an EMBL/GenBank/DDBJ whole genome shotgun (WGS) entry which is preliminary data.</text>
</comment>
<dbReference type="GO" id="GO:1990904">
    <property type="term" value="C:ribonucleoprotein complex"/>
    <property type="evidence" value="ECO:0007669"/>
    <property type="project" value="UniProtKB-KW"/>
</dbReference>
<dbReference type="GO" id="GO:0005761">
    <property type="term" value="C:mitochondrial ribosome"/>
    <property type="evidence" value="ECO:0007669"/>
    <property type="project" value="InterPro"/>
</dbReference>
<evidence type="ECO:0000256" key="2">
    <source>
        <dbReference type="ARBA" id="ARBA00023274"/>
    </source>
</evidence>
<dbReference type="PANTHER" id="PTHR13473">
    <property type="entry name" value="MITOCHONDRIAL RIBOSOMAL PROTEIN L48"/>
    <property type="match status" value="1"/>
</dbReference>
<dbReference type="AlphaFoldDB" id="A0A6L2Q5M0"/>
<dbReference type="Proteomes" id="UP000502823">
    <property type="component" value="Unassembled WGS sequence"/>
</dbReference>
<keyword evidence="5" id="KW-1185">Reference proteome</keyword>
<dbReference type="InterPro" id="IPR027487">
    <property type="entry name" value="Ribosomal_mL48"/>
</dbReference>
<dbReference type="Pfam" id="PF00338">
    <property type="entry name" value="Ribosomal_S10"/>
    <property type="match status" value="1"/>
</dbReference>
<dbReference type="SMART" id="SM01403">
    <property type="entry name" value="Ribosomal_S10"/>
    <property type="match status" value="1"/>
</dbReference>
<dbReference type="EMBL" id="BLKM01000887">
    <property type="protein sequence ID" value="GFG39240.1"/>
    <property type="molecule type" value="Genomic_DNA"/>
</dbReference>
<evidence type="ECO:0000256" key="1">
    <source>
        <dbReference type="ARBA" id="ARBA00022980"/>
    </source>
</evidence>
<keyword evidence="1" id="KW-0689">Ribosomal protein</keyword>
<dbReference type="InterPro" id="IPR036838">
    <property type="entry name" value="Ribosomal_uS10_dom_sf"/>
</dbReference>
<keyword evidence="2" id="KW-0687">Ribonucleoprotein</keyword>
<dbReference type="OrthoDB" id="5984298at2759"/>
<dbReference type="InParanoid" id="A0A6L2Q5M0"/>
<reference evidence="5" key="1">
    <citation type="submission" date="2020-01" db="EMBL/GenBank/DDBJ databases">
        <title>Draft genome sequence of the Termite Coptotermes fromosanus.</title>
        <authorList>
            <person name="Itakura S."/>
            <person name="Yosikawa Y."/>
            <person name="Umezawa K."/>
        </authorList>
    </citation>
    <scope>NUCLEOTIDE SEQUENCE [LARGE SCALE GENOMIC DNA]</scope>
</reference>
<evidence type="ECO:0000313" key="4">
    <source>
        <dbReference type="EMBL" id="GFG39240.1"/>
    </source>
</evidence>
<sequence length="174" mass="20056">MICYHMKRLIRPLQPTLVQQRSNSIYEPDYLETGKSKIPLYNTLNIQLKGYDFPVLESYQGFVHHIGEIMGIEVADGWATPAQHLQVQRFKPQSTLVDTEYKMTVYERNVQVVDLPSTIGSIFFEVLQTALPEGLSMTVHEHKEEHEEVRYVPDVQLLELKSQLEDLGGPTKKK</sequence>
<gene>
    <name evidence="4" type="ORF">Cfor_00716</name>
</gene>
<protein>
    <recommendedName>
        <fullName evidence="3">Small ribosomal subunit protein uS10 domain-containing protein</fullName>
    </recommendedName>
</protein>
<dbReference type="InterPro" id="IPR027486">
    <property type="entry name" value="Ribosomal_uS10_dom"/>
</dbReference>
<dbReference type="PANTHER" id="PTHR13473:SF0">
    <property type="entry name" value="LARGE RIBOSOMAL SUBUNIT PROTEIN ML48"/>
    <property type="match status" value="1"/>
</dbReference>
<feature type="domain" description="Small ribosomal subunit protein uS10" evidence="3">
    <location>
        <begin position="45"/>
        <end position="140"/>
    </location>
</feature>
<dbReference type="FunCoup" id="A0A6L2Q5M0">
    <property type="interactions" value="344"/>
</dbReference>
<accession>A0A6L2Q5M0</accession>
<proteinExistence type="predicted"/>
<organism evidence="4 5">
    <name type="scientific">Coptotermes formosanus</name>
    <name type="common">Formosan subterranean termite</name>
    <dbReference type="NCBI Taxonomy" id="36987"/>
    <lineage>
        <taxon>Eukaryota</taxon>
        <taxon>Metazoa</taxon>
        <taxon>Ecdysozoa</taxon>
        <taxon>Arthropoda</taxon>
        <taxon>Hexapoda</taxon>
        <taxon>Insecta</taxon>
        <taxon>Pterygota</taxon>
        <taxon>Neoptera</taxon>
        <taxon>Polyneoptera</taxon>
        <taxon>Dictyoptera</taxon>
        <taxon>Blattodea</taxon>
        <taxon>Blattoidea</taxon>
        <taxon>Termitoidae</taxon>
        <taxon>Rhinotermitidae</taxon>
        <taxon>Coptotermes</taxon>
    </lineage>
</organism>
<evidence type="ECO:0000259" key="3">
    <source>
        <dbReference type="SMART" id="SM01403"/>
    </source>
</evidence>
<evidence type="ECO:0000313" key="5">
    <source>
        <dbReference type="Proteomes" id="UP000502823"/>
    </source>
</evidence>